<name>A0A1D1VGV9_RAMVA</name>
<dbReference type="EMBL" id="BDGG01000004">
    <property type="protein sequence ID" value="GAU98143.1"/>
    <property type="molecule type" value="Genomic_DNA"/>
</dbReference>
<sequence>MAASWMKSDELQPKVRCCFDDLTCNLVVAITDTSADDHVIHHTQDNLLAFVVWDDTRRN</sequence>
<reference evidence="1 2" key="1">
    <citation type="journal article" date="2016" name="Nat. Commun.">
        <title>Extremotolerant tardigrade genome and improved radiotolerance of human cultured cells by tardigrade-unique protein.</title>
        <authorList>
            <person name="Hashimoto T."/>
            <person name="Horikawa D.D."/>
            <person name="Saito Y."/>
            <person name="Kuwahara H."/>
            <person name="Kozuka-Hata H."/>
            <person name="Shin-I T."/>
            <person name="Minakuchi Y."/>
            <person name="Ohishi K."/>
            <person name="Motoyama A."/>
            <person name="Aizu T."/>
            <person name="Enomoto A."/>
            <person name="Kondo K."/>
            <person name="Tanaka S."/>
            <person name="Hara Y."/>
            <person name="Koshikawa S."/>
            <person name="Sagara H."/>
            <person name="Miura T."/>
            <person name="Yokobori S."/>
            <person name="Miyagawa K."/>
            <person name="Suzuki Y."/>
            <person name="Kubo T."/>
            <person name="Oyama M."/>
            <person name="Kohara Y."/>
            <person name="Fujiyama A."/>
            <person name="Arakawa K."/>
            <person name="Katayama T."/>
            <person name="Toyoda A."/>
            <person name="Kunieda T."/>
        </authorList>
    </citation>
    <scope>NUCLEOTIDE SEQUENCE [LARGE SCALE GENOMIC DNA]</scope>
    <source>
        <strain evidence="1 2">YOKOZUNA-1</strain>
    </source>
</reference>
<dbReference type="AlphaFoldDB" id="A0A1D1VGV9"/>
<protein>
    <submittedName>
        <fullName evidence="1">Uncharacterized protein</fullName>
    </submittedName>
</protein>
<keyword evidence="2" id="KW-1185">Reference proteome</keyword>
<evidence type="ECO:0000313" key="1">
    <source>
        <dbReference type="EMBL" id="GAU98143.1"/>
    </source>
</evidence>
<gene>
    <name evidence="1" type="primary">RvY_09324-1</name>
    <name evidence="1" type="synonym">RvY_09324.1</name>
    <name evidence="1" type="ORF">RvY_09324</name>
</gene>
<proteinExistence type="predicted"/>
<dbReference type="Proteomes" id="UP000186922">
    <property type="component" value="Unassembled WGS sequence"/>
</dbReference>
<evidence type="ECO:0000313" key="2">
    <source>
        <dbReference type="Proteomes" id="UP000186922"/>
    </source>
</evidence>
<organism evidence="1 2">
    <name type="scientific">Ramazzottius varieornatus</name>
    <name type="common">Water bear</name>
    <name type="synonym">Tardigrade</name>
    <dbReference type="NCBI Taxonomy" id="947166"/>
    <lineage>
        <taxon>Eukaryota</taxon>
        <taxon>Metazoa</taxon>
        <taxon>Ecdysozoa</taxon>
        <taxon>Tardigrada</taxon>
        <taxon>Eutardigrada</taxon>
        <taxon>Parachela</taxon>
        <taxon>Hypsibioidea</taxon>
        <taxon>Ramazzottiidae</taxon>
        <taxon>Ramazzottius</taxon>
    </lineage>
</organism>
<accession>A0A1D1VGV9</accession>
<comment type="caution">
    <text evidence="1">The sequence shown here is derived from an EMBL/GenBank/DDBJ whole genome shotgun (WGS) entry which is preliminary data.</text>
</comment>